<proteinExistence type="predicted"/>
<gene>
    <name evidence="2" type="ORF">SDC9_110247</name>
</gene>
<comment type="caution">
    <text evidence="2">The sequence shown here is derived from an EMBL/GenBank/DDBJ whole genome shotgun (WGS) entry which is preliminary data.</text>
</comment>
<name>A0A645BDG1_9ZZZZ</name>
<evidence type="ECO:0000313" key="2">
    <source>
        <dbReference type="EMBL" id="MPM63367.1"/>
    </source>
</evidence>
<dbReference type="PANTHER" id="PTHR14911:SF13">
    <property type="entry name" value="TRNA (GUANINE(6)-N2)-METHYLTRANSFERASE THUMP3"/>
    <property type="match status" value="1"/>
</dbReference>
<evidence type="ECO:0000259" key="1">
    <source>
        <dbReference type="Pfam" id="PF01170"/>
    </source>
</evidence>
<dbReference type="InterPro" id="IPR000241">
    <property type="entry name" value="RlmKL-like_Mtase"/>
</dbReference>
<dbReference type="Pfam" id="PF01170">
    <property type="entry name" value="UPF0020"/>
    <property type="match status" value="1"/>
</dbReference>
<dbReference type="GO" id="GO:0030488">
    <property type="term" value="P:tRNA methylation"/>
    <property type="evidence" value="ECO:0007669"/>
    <property type="project" value="TreeGrafter"/>
</dbReference>
<dbReference type="Gene3D" id="3.40.50.150">
    <property type="entry name" value="Vaccinia Virus protein VP39"/>
    <property type="match status" value="1"/>
</dbReference>
<protein>
    <recommendedName>
        <fullName evidence="1">Ribosomal RNA large subunit methyltransferase K/L-like methyltransferase domain-containing protein</fullName>
    </recommendedName>
</protein>
<dbReference type="SUPFAM" id="SSF53335">
    <property type="entry name" value="S-adenosyl-L-methionine-dependent methyltransferases"/>
    <property type="match status" value="1"/>
</dbReference>
<dbReference type="AlphaFoldDB" id="A0A645BDG1"/>
<organism evidence="2">
    <name type="scientific">bioreactor metagenome</name>
    <dbReference type="NCBI Taxonomy" id="1076179"/>
    <lineage>
        <taxon>unclassified sequences</taxon>
        <taxon>metagenomes</taxon>
        <taxon>ecological metagenomes</taxon>
    </lineage>
</organism>
<feature type="domain" description="Ribosomal RNA large subunit methyltransferase K/L-like methyltransferase" evidence="1">
    <location>
        <begin position="190"/>
        <end position="360"/>
    </location>
</feature>
<dbReference type="CDD" id="cd02440">
    <property type="entry name" value="AdoMet_MTases"/>
    <property type="match status" value="1"/>
</dbReference>
<dbReference type="EMBL" id="VSSQ01019370">
    <property type="protein sequence ID" value="MPM63367.1"/>
    <property type="molecule type" value="Genomic_DNA"/>
</dbReference>
<accession>A0A645BDG1</accession>
<dbReference type="GO" id="GO:0016423">
    <property type="term" value="F:tRNA (guanine) methyltransferase activity"/>
    <property type="evidence" value="ECO:0007669"/>
    <property type="project" value="TreeGrafter"/>
</dbReference>
<sequence>MCKVEIINVLFNRNINFSIIESSKETLIIETDIELEKNINIDIFGSTAKFIKIYKTIPLDLFFKNHNLVDYDFIDFFIPKNKEKLMFGLSVYGSGCRFKDLNYSWYLSPTICRDLRDELKTYGIKTGFLPLRERILSTVSVDKNKLSTDGFELVLAIGEKNVYIGKTLDIQDYESYSFRDYNRPNRDPKSGMIPPKLAKMMINLTGKNKEDLILDPFCGSGTILEEMVLLKFKNIMGTDISNKAINDSQINLKWLFENYKEIRQDDYLIKIKKIDATNISKEIENKIVEAIVTEPFLGTPKKSFSLSQASYEVRNLESLYLRAFGEFKKILKKNGRIVIIFPVFKSQGKFLNLSIVNKIKELGFEQKSFLPDKYLKDKEELNLELTDRNSIIYYRPDQTVSREIFIFDNN</sequence>
<dbReference type="InterPro" id="IPR029063">
    <property type="entry name" value="SAM-dependent_MTases_sf"/>
</dbReference>
<reference evidence="2" key="1">
    <citation type="submission" date="2019-08" db="EMBL/GenBank/DDBJ databases">
        <authorList>
            <person name="Kucharzyk K."/>
            <person name="Murdoch R.W."/>
            <person name="Higgins S."/>
            <person name="Loffler F."/>
        </authorList>
    </citation>
    <scope>NUCLEOTIDE SEQUENCE</scope>
</reference>
<dbReference type="PANTHER" id="PTHR14911">
    <property type="entry name" value="THUMP DOMAIN-CONTAINING"/>
    <property type="match status" value="1"/>
</dbReference>